<evidence type="ECO:0000313" key="7">
    <source>
        <dbReference type="EMBL" id="MPM03426.1"/>
    </source>
</evidence>
<dbReference type="InterPro" id="IPR013325">
    <property type="entry name" value="RNA_pol_sigma_r2"/>
</dbReference>
<dbReference type="InterPro" id="IPR013324">
    <property type="entry name" value="RNA_pol_sigma_r3/r4-like"/>
</dbReference>
<dbReference type="PANTHER" id="PTHR30603">
    <property type="entry name" value="RNA POLYMERASE SIGMA FACTOR RPO"/>
    <property type="match status" value="1"/>
</dbReference>
<keyword evidence="2" id="KW-0731">Sigma factor</keyword>
<dbReference type="SUPFAM" id="SSF48403">
    <property type="entry name" value="Ankyrin repeat"/>
    <property type="match status" value="1"/>
</dbReference>
<dbReference type="InterPro" id="IPR036388">
    <property type="entry name" value="WH-like_DNA-bd_sf"/>
</dbReference>
<dbReference type="SMART" id="SM00248">
    <property type="entry name" value="ANK"/>
    <property type="match status" value="3"/>
</dbReference>
<feature type="region of interest" description="Disordered" evidence="5">
    <location>
        <begin position="247"/>
        <end position="284"/>
    </location>
</feature>
<feature type="compositionally biased region" description="Low complexity" evidence="5">
    <location>
        <begin position="256"/>
        <end position="267"/>
    </location>
</feature>
<dbReference type="SUPFAM" id="SSF88946">
    <property type="entry name" value="Sigma2 domain of RNA polymerase sigma factors"/>
    <property type="match status" value="1"/>
</dbReference>
<comment type="caution">
    <text evidence="7">The sequence shown here is derived from an EMBL/GenBank/DDBJ whole genome shotgun (WGS) entry which is preliminary data.</text>
</comment>
<dbReference type="InterPro" id="IPR002110">
    <property type="entry name" value="Ankyrin_rpt"/>
</dbReference>
<keyword evidence="3" id="KW-0238">DNA-binding</keyword>
<organism evidence="7">
    <name type="scientific">bioreactor metagenome</name>
    <dbReference type="NCBI Taxonomy" id="1076179"/>
    <lineage>
        <taxon>unclassified sequences</taxon>
        <taxon>metagenomes</taxon>
        <taxon>ecological metagenomes</taxon>
    </lineage>
</organism>
<dbReference type="EMBL" id="VSSQ01000952">
    <property type="protein sequence ID" value="MPM03426.1"/>
    <property type="molecule type" value="Genomic_DNA"/>
</dbReference>
<evidence type="ECO:0000256" key="5">
    <source>
        <dbReference type="SAM" id="MobiDB-lite"/>
    </source>
</evidence>
<gene>
    <name evidence="7" type="primary">rpoD_10</name>
    <name evidence="7" type="ORF">SDC9_49693</name>
</gene>
<dbReference type="Pfam" id="PF04545">
    <property type="entry name" value="Sigma70_r4"/>
    <property type="match status" value="1"/>
</dbReference>
<dbReference type="Gene3D" id="1.10.10.10">
    <property type="entry name" value="Winged helix-like DNA-binding domain superfamily/Winged helix DNA-binding domain"/>
    <property type="match status" value="1"/>
</dbReference>
<name>A0A644WHS6_9ZZZZ</name>
<dbReference type="GO" id="GO:0016987">
    <property type="term" value="F:sigma factor activity"/>
    <property type="evidence" value="ECO:0007669"/>
    <property type="project" value="UniProtKB-KW"/>
</dbReference>
<dbReference type="InterPro" id="IPR050239">
    <property type="entry name" value="Sigma-70_RNA_pol_init_factors"/>
</dbReference>
<evidence type="ECO:0000256" key="2">
    <source>
        <dbReference type="ARBA" id="ARBA00023082"/>
    </source>
</evidence>
<evidence type="ECO:0000259" key="6">
    <source>
        <dbReference type="PROSITE" id="PS00716"/>
    </source>
</evidence>
<keyword evidence="1" id="KW-0805">Transcription regulation</keyword>
<reference evidence="7" key="1">
    <citation type="submission" date="2019-08" db="EMBL/GenBank/DDBJ databases">
        <authorList>
            <person name="Kucharzyk K."/>
            <person name="Murdoch R.W."/>
            <person name="Higgins S."/>
            <person name="Loffler F."/>
        </authorList>
    </citation>
    <scope>NUCLEOTIDE SEQUENCE</scope>
</reference>
<evidence type="ECO:0000256" key="3">
    <source>
        <dbReference type="ARBA" id="ARBA00023125"/>
    </source>
</evidence>
<dbReference type="InterPro" id="IPR014284">
    <property type="entry name" value="RNA_pol_sigma-70_dom"/>
</dbReference>
<dbReference type="InterPro" id="IPR007630">
    <property type="entry name" value="RNA_pol_sigma70_r4"/>
</dbReference>
<dbReference type="PROSITE" id="PS50088">
    <property type="entry name" value="ANK_REPEAT"/>
    <property type="match status" value="1"/>
</dbReference>
<dbReference type="AlphaFoldDB" id="A0A644WHS6"/>
<keyword evidence="4" id="KW-0804">Transcription</keyword>
<dbReference type="Pfam" id="PF12796">
    <property type="entry name" value="Ank_2"/>
    <property type="match status" value="1"/>
</dbReference>
<dbReference type="PRINTS" id="PR00046">
    <property type="entry name" value="SIGMA70FCT"/>
</dbReference>
<evidence type="ECO:0000256" key="4">
    <source>
        <dbReference type="ARBA" id="ARBA00023163"/>
    </source>
</evidence>
<dbReference type="InterPro" id="IPR036770">
    <property type="entry name" value="Ankyrin_rpt-contain_sf"/>
</dbReference>
<feature type="compositionally biased region" description="Pro residues" evidence="5">
    <location>
        <begin position="268"/>
        <end position="277"/>
    </location>
</feature>
<dbReference type="Gene3D" id="1.25.40.20">
    <property type="entry name" value="Ankyrin repeat-containing domain"/>
    <property type="match status" value="2"/>
</dbReference>
<dbReference type="InterPro" id="IPR000943">
    <property type="entry name" value="RNA_pol_sigma70"/>
</dbReference>
<dbReference type="NCBIfam" id="TIGR02937">
    <property type="entry name" value="sigma70-ECF"/>
    <property type="match status" value="1"/>
</dbReference>
<dbReference type="PROSITE" id="PS50297">
    <property type="entry name" value="ANK_REP_REGION"/>
    <property type="match status" value="1"/>
</dbReference>
<sequence>MTAFDTHTALTKGQYLALFPSRSCCTDDIPGLQSEEEMILVTDLQSMEHGSPVFAALPAADTSDVPVKETVSSAYPAATHSISSGIQDQGIALHEAAAAGDMFACKALITRGHDPKRRDASGRCAADHARSAGHFELAAALEGRIESADEIVAHAPLDFRELTGLVSNHENTIHRIIAEKRLQARDSKGDTALHIVAMQGKLHLADMLVRAGADVHARNHDGKTPGDVALSNGHDLIAALLHRAAGATAPPPPRVGPAQGAAPTAPSTAPPPTPPKPQAEEAPEPIDDLFDDISFDTEIEAEEFHASAGIHEERARFVRAPQDITLQTDDEAQVDWNLEEGPVSVQGEGIVEATASAGPDESYSTSRHRKLRREVTHSVWHRFAIDAEGCRDVAMRIAERGHATDEDLDDILGLMTGRFDPTDLRINLIRDVEAAGFPVLEAGDPGMLDPLTEVTTEELAEALIATASRSASLPGTANRVLSMRGTGRLVDAVTAARHTLLFGLAESIPAMDILLYMADRVASGEMDASEMTTLTISTTRLTPENEQFFSAHQILRSLRDDMEAGSGSAVRTAVDLLEDMELAPGFLRVLAETMQDAPELSAVAATISTNLATLDRATRALVLATLPQCRRHAAQRTEEFEDQEDVFQASFLGLLRAAWTYEPETGKHFSMRASIWMLQALNRSRDIENRLIRLPVQREQDFRAIARKREEIERNTLRPARPQELASALELSAERLEQLLSIPVEAVALETLDQLAGQDGDNDPLYRLASEQAVAMVLEEVSELEERQRDVLCKRFGIGEDQEMTLEEIGQIYGVTRERIRQIEAKALTFMTHPSRLRMLAKAR</sequence>
<dbReference type="GO" id="GO:0003677">
    <property type="term" value="F:DNA binding"/>
    <property type="evidence" value="ECO:0007669"/>
    <property type="project" value="UniProtKB-KW"/>
</dbReference>
<dbReference type="PANTHER" id="PTHR30603:SF47">
    <property type="entry name" value="RNA POLYMERASE SIGMA FACTOR SIGD, CHLOROPLASTIC"/>
    <property type="match status" value="1"/>
</dbReference>
<dbReference type="Gene3D" id="1.20.120.1810">
    <property type="match status" value="1"/>
</dbReference>
<dbReference type="PROSITE" id="PS00716">
    <property type="entry name" value="SIGMA70_2"/>
    <property type="match status" value="1"/>
</dbReference>
<evidence type="ECO:0000256" key="1">
    <source>
        <dbReference type="ARBA" id="ARBA00023015"/>
    </source>
</evidence>
<dbReference type="GO" id="GO:0006352">
    <property type="term" value="P:DNA-templated transcription initiation"/>
    <property type="evidence" value="ECO:0007669"/>
    <property type="project" value="InterPro"/>
</dbReference>
<dbReference type="CDD" id="cd06171">
    <property type="entry name" value="Sigma70_r4"/>
    <property type="match status" value="1"/>
</dbReference>
<feature type="domain" description="RNA polymerase sigma-70" evidence="6">
    <location>
        <begin position="805"/>
        <end position="831"/>
    </location>
</feature>
<accession>A0A644WHS6</accession>
<protein>
    <submittedName>
        <fullName evidence="7">RNA polymerase sigma factor RpoD</fullName>
    </submittedName>
</protein>
<proteinExistence type="predicted"/>
<dbReference type="SUPFAM" id="SSF88659">
    <property type="entry name" value="Sigma3 and sigma4 domains of RNA polymerase sigma factors"/>
    <property type="match status" value="1"/>
</dbReference>